<dbReference type="RefSeq" id="WP_160169463.1">
    <property type="nucleotide sequence ID" value="NZ_CP162525.1"/>
</dbReference>
<feature type="region of interest" description="Disordered" evidence="1">
    <location>
        <begin position="1"/>
        <end position="53"/>
    </location>
</feature>
<name>A0A4U9VP18_9SPHI</name>
<evidence type="ECO:0000313" key="4">
    <source>
        <dbReference type="Proteomes" id="UP000308196"/>
    </source>
</evidence>
<feature type="compositionally biased region" description="Acidic residues" evidence="1">
    <location>
        <begin position="44"/>
        <end position="53"/>
    </location>
</feature>
<dbReference type="STRING" id="1123265.GCA_000686625_01233"/>
<keyword evidence="5" id="KW-1185">Reference proteome</keyword>
<organism evidence="3 4">
    <name type="scientific">Sphingobacterium thalpophilum</name>
    <dbReference type="NCBI Taxonomy" id="259"/>
    <lineage>
        <taxon>Bacteria</taxon>
        <taxon>Pseudomonadati</taxon>
        <taxon>Bacteroidota</taxon>
        <taxon>Sphingobacteriia</taxon>
        <taxon>Sphingobacteriales</taxon>
        <taxon>Sphingobacteriaceae</taxon>
        <taxon>Sphingobacterium</taxon>
    </lineage>
</organism>
<gene>
    <name evidence="2" type="ORF">ABTW24_18795</name>
    <name evidence="3" type="ORF">NCTC11429_03631</name>
</gene>
<dbReference type="EMBL" id="JBEOQB010000005">
    <property type="protein sequence ID" value="MEZ0453645.1"/>
    <property type="molecule type" value="Genomic_DNA"/>
</dbReference>
<dbReference type="Proteomes" id="UP000308196">
    <property type="component" value="Chromosome"/>
</dbReference>
<dbReference type="AlphaFoldDB" id="A0A4U9VP18"/>
<protein>
    <submittedName>
        <fullName evidence="3">Uncharacterized protein</fullName>
    </submittedName>
</protein>
<dbReference type="Proteomes" id="UP001566204">
    <property type="component" value="Unassembled WGS sequence"/>
</dbReference>
<reference evidence="3 4" key="1">
    <citation type="submission" date="2019-05" db="EMBL/GenBank/DDBJ databases">
        <authorList>
            <consortium name="Pathogen Informatics"/>
        </authorList>
    </citation>
    <scope>NUCLEOTIDE SEQUENCE [LARGE SCALE GENOMIC DNA]</scope>
    <source>
        <strain evidence="3 4">NCTC11429</strain>
    </source>
</reference>
<evidence type="ECO:0000313" key="2">
    <source>
        <dbReference type="EMBL" id="MEZ0453645.1"/>
    </source>
</evidence>
<reference evidence="2 5" key="2">
    <citation type="submission" date="2024-06" db="EMBL/GenBank/DDBJ databases">
        <title>Soil Sphingobacterium thalpophilum.</title>
        <authorList>
            <person name="Yang J."/>
            <person name="Li J."/>
        </authorList>
    </citation>
    <scope>NUCLEOTIDE SEQUENCE [LARGE SCALE GENOMIC DNA]</scope>
    <source>
        <strain evidence="2 5">22g91tb</strain>
    </source>
</reference>
<evidence type="ECO:0000313" key="5">
    <source>
        <dbReference type="Proteomes" id="UP001566204"/>
    </source>
</evidence>
<evidence type="ECO:0000313" key="3">
    <source>
        <dbReference type="EMBL" id="VTR48103.1"/>
    </source>
</evidence>
<proteinExistence type="predicted"/>
<dbReference type="EMBL" id="LR590484">
    <property type="protein sequence ID" value="VTR48103.1"/>
    <property type="molecule type" value="Genomic_DNA"/>
</dbReference>
<sequence>MDNTYYDPEDLNEKAQKEQEELENEGNAFAKTPEIRPLSKAIAENEEEEENDR</sequence>
<accession>A0A4U9VP18</accession>
<dbReference type="KEGG" id="stha:NCTC11429_03631"/>
<evidence type="ECO:0000256" key="1">
    <source>
        <dbReference type="SAM" id="MobiDB-lite"/>
    </source>
</evidence>
<dbReference type="GeneID" id="78465835"/>